<gene>
    <name evidence="2" type="ORF">L873DRAFT_1823708</name>
</gene>
<dbReference type="Proteomes" id="UP000276215">
    <property type="component" value="Unassembled WGS sequence"/>
</dbReference>
<name>A0A3N4IXP5_9PEZI</name>
<reference evidence="2 3" key="1">
    <citation type="journal article" date="2018" name="Nat. Ecol. Evol.">
        <title>Pezizomycetes genomes reveal the molecular basis of ectomycorrhizal truffle lifestyle.</title>
        <authorList>
            <person name="Murat C."/>
            <person name="Payen T."/>
            <person name="Noel B."/>
            <person name="Kuo A."/>
            <person name="Morin E."/>
            <person name="Chen J."/>
            <person name="Kohler A."/>
            <person name="Krizsan K."/>
            <person name="Balestrini R."/>
            <person name="Da Silva C."/>
            <person name="Montanini B."/>
            <person name="Hainaut M."/>
            <person name="Levati E."/>
            <person name="Barry K.W."/>
            <person name="Belfiori B."/>
            <person name="Cichocki N."/>
            <person name="Clum A."/>
            <person name="Dockter R.B."/>
            <person name="Fauchery L."/>
            <person name="Guy J."/>
            <person name="Iotti M."/>
            <person name="Le Tacon F."/>
            <person name="Lindquist E.A."/>
            <person name="Lipzen A."/>
            <person name="Malagnac F."/>
            <person name="Mello A."/>
            <person name="Molinier V."/>
            <person name="Miyauchi S."/>
            <person name="Poulain J."/>
            <person name="Riccioni C."/>
            <person name="Rubini A."/>
            <person name="Sitrit Y."/>
            <person name="Splivallo R."/>
            <person name="Traeger S."/>
            <person name="Wang M."/>
            <person name="Zifcakova L."/>
            <person name="Wipf D."/>
            <person name="Zambonelli A."/>
            <person name="Paolocci F."/>
            <person name="Nowrousian M."/>
            <person name="Ottonello S."/>
            <person name="Baldrian P."/>
            <person name="Spatafora J.W."/>
            <person name="Henrissat B."/>
            <person name="Nagy L.G."/>
            <person name="Aury J.M."/>
            <person name="Wincker P."/>
            <person name="Grigoriev I.V."/>
            <person name="Bonfante P."/>
            <person name="Martin F.M."/>
        </authorList>
    </citation>
    <scope>NUCLEOTIDE SEQUENCE [LARGE SCALE GENOMIC DNA]</scope>
    <source>
        <strain evidence="2 3">120613-1</strain>
    </source>
</reference>
<evidence type="ECO:0000313" key="2">
    <source>
        <dbReference type="EMBL" id="RPA88950.1"/>
    </source>
</evidence>
<dbReference type="AlphaFoldDB" id="A0A3N4IXP5"/>
<dbReference type="EMBL" id="ML120632">
    <property type="protein sequence ID" value="RPA88950.1"/>
    <property type="molecule type" value="Genomic_DNA"/>
</dbReference>
<sequence length="71" mass="8314">MDGREEGSQLSLERRGYESKEEGDRMENMDAGDGVKKRIMKERKWNAVEKESEDKEEEAEERLPAKKKVKV</sequence>
<protein>
    <submittedName>
        <fullName evidence="2">Uncharacterized protein</fullName>
    </submittedName>
</protein>
<feature type="compositionally biased region" description="Basic and acidic residues" evidence="1">
    <location>
        <begin position="1"/>
        <end position="53"/>
    </location>
</feature>
<feature type="non-terminal residue" evidence="2">
    <location>
        <position position="71"/>
    </location>
</feature>
<accession>A0A3N4IXP5</accession>
<feature type="region of interest" description="Disordered" evidence="1">
    <location>
        <begin position="1"/>
        <end position="71"/>
    </location>
</feature>
<evidence type="ECO:0000256" key="1">
    <source>
        <dbReference type="SAM" id="MobiDB-lite"/>
    </source>
</evidence>
<proteinExistence type="predicted"/>
<organism evidence="2 3">
    <name type="scientific">Choiromyces venosus 120613-1</name>
    <dbReference type="NCBI Taxonomy" id="1336337"/>
    <lineage>
        <taxon>Eukaryota</taxon>
        <taxon>Fungi</taxon>
        <taxon>Dikarya</taxon>
        <taxon>Ascomycota</taxon>
        <taxon>Pezizomycotina</taxon>
        <taxon>Pezizomycetes</taxon>
        <taxon>Pezizales</taxon>
        <taxon>Tuberaceae</taxon>
        <taxon>Choiromyces</taxon>
    </lineage>
</organism>
<keyword evidence="3" id="KW-1185">Reference proteome</keyword>
<evidence type="ECO:0000313" key="3">
    <source>
        <dbReference type="Proteomes" id="UP000276215"/>
    </source>
</evidence>